<dbReference type="RefSeq" id="WP_407030167.1">
    <property type="nucleotide sequence ID" value="NZ_JAQGEF010000003.1"/>
</dbReference>
<proteinExistence type="predicted"/>
<sequence>MVIIYQNEQEIEVSLEETNTLNTYFKLFFENEVLLKKEEFKNHNLEYIYHYKQNGETTEAACSVYKGSDTRFSIITQSVLNDRTLELWQDFDGGDLIFTYHILYDFNNHCICKEYIDLETGKPVYEETEKYYYKDSSSDLDYIIKASYHSDASLNNLFYFKSVNDQFTDIEYNTEDDLVNLATELGIDYSELKYYHNAFL</sequence>
<dbReference type="EMBL" id="JAQGEF010000003">
    <property type="protein sequence ID" value="MDA3613837.1"/>
    <property type="molecule type" value="Genomic_DNA"/>
</dbReference>
<name>A0ABT4UG58_9BACT</name>
<evidence type="ECO:0000313" key="2">
    <source>
        <dbReference type="Proteomes" id="UP001210231"/>
    </source>
</evidence>
<organism evidence="1 2">
    <name type="scientific">Polluticaenibacter yanchengensis</name>
    <dbReference type="NCBI Taxonomy" id="3014562"/>
    <lineage>
        <taxon>Bacteria</taxon>
        <taxon>Pseudomonadati</taxon>
        <taxon>Bacteroidota</taxon>
        <taxon>Chitinophagia</taxon>
        <taxon>Chitinophagales</taxon>
        <taxon>Chitinophagaceae</taxon>
        <taxon>Polluticaenibacter</taxon>
    </lineage>
</organism>
<evidence type="ECO:0000313" key="1">
    <source>
        <dbReference type="EMBL" id="MDA3613837.1"/>
    </source>
</evidence>
<protein>
    <submittedName>
        <fullName evidence="1">Uncharacterized protein</fullName>
    </submittedName>
</protein>
<keyword evidence="2" id="KW-1185">Reference proteome</keyword>
<accession>A0ABT4UG58</accession>
<dbReference type="Proteomes" id="UP001210231">
    <property type="component" value="Unassembled WGS sequence"/>
</dbReference>
<reference evidence="1 2" key="1">
    <citation type="submission" date="2022-12" db="EMBL/GenBank/DDBJ databases">
        <title>Chitinophagaceae gen. sp. nov., a new member of the family Chitinophagaceae, isolated from soil in a chemical factory.</title>
        <authorList>
            <person name="Ke Z."/>
        </authorList>
    </citation>
    <scope>NUCLEOTIDE SEQUENCE [LARGE SCALE GENOMIC DNA]</scope>
    <source>
        <strain evidence="1 2">LY-5</strain>
    </source>
</reference>
<gene>
    <name evidence="1" type="ORF">O3P16_03380</name>
</gene>
<comment type="caution">
    <text evidence="1">The sequence shown here is derived from an EMBL/GenBank/DDBJ whole genome shotgun (WGS) entry which is preliminary data.</text>
</comment>